<proteinExistence type="predicted"/>
<name>A0A2K5XVU9_MANLE</name>
<reference evidence="1" key="2">
    <citation type="submission" date="2025-09" db="UniProtKB">
        <authorList>
            <consortium name="Ensembl"/>
        </authorList>
    </citation>
    <scope>IDENTIFICATION</scope>
</reference>
<dbReference type="OMA" id="TWESEVS"/>
<protein>
    <submittedName>
        <fullName evidence="1">Uncharacterized protein</fullName>
    </submittedName>
</protein>
<evidence type="ECO:0000313" key="1">
    <source>
        <dbReference type="Ensembl" id="ENSMLEP00000007410.1"/>
    </source>
</evidence>
<keyword evidence="2" id="KW-1185">Reference proteome</keyword>
<reference evidence="1" key="1">
    <citation type="submission" date="2025-08" db="UniProtKB">
        <authorList>
            <consortium name="Ensembl"/>
        </authorList>
    </citation>
    <scope>IDENTIFICATION</scope>
</reference>
<dbReference type="Ensembl" id="ENSMLET00000030720.1">
    <property type="protein sequence ID" value="ENSMLEP00000007410.1"/>
    <property type="gene ID" value="ENSMLEG00000027749.1"/>
</dbReference>
<evidence type="ECO:0000313" key="2">
    <source>
        <dbReference type="Proteomes" id="UP000233140"/>
    </source>
</evidence>
<organism evidence="1 2">
    <name type="scientific">Mandrillus leucophaeus</name>
    <name type="common">Drill</name>
    <name type="synonym">Papio leucophaeus</name>
    <dbReference type="NCBI Taxonomy" id="9568"/>
    <lineage>
        <taxon>Eukaryota</taxon>
        <taxon>Metazoa</taxon>
        <taxon>Chordata</taxon>
        <taxon>Craniata</taxon>
        <taxon>Vertebrata</taxon>
        <taxon>Euteleostomi</taxon>
        <taxon>Mammalia</taxon>
        <taxon>Eutheria</taxon>
        <taxon>Euarchontoglires</taxon>
        <taxon>Primates</taxon>
        <taxon>Haplorrhini</taxon>
        <taxon>Catarrhini</taxon>
        <taxon>Cercopithecidae</taxon>
        <taxon>Cercopithecinae</taxon>
        <taxon>Mandrillus</taxon>
    </lineage>
</organism>
<dbReference type="Proteomes" id="UP000233140">
    <property type="component" value="Unassembled WGS sequence"/>
</dbReference>
<sequence length="71" mass="8121">MPFQKVQGTCEKTWESEVSCCIQDTTWDLLFLKSGCEESSKRCYSIQQAKNRNIFHAMPRGLGSFLQVSRG</sequence>
<accession>A0A2K5XVU9</accession>
<dbReference type="AlphaFoldDB" id="A0A2K5XVU9"/>
<dbReference type="GeneTree" id="ENSGT00910000148741"/>